<dbReference type="EMBL" id="AP018150">
    <property type="protein sequence ID" value="BBE09614.1"/>
    <property type="molecule type" value="Genomic_DNA"/>
</dbReference>
<reference evidence="1 2" key="1">
    <citation type="journal article" date="2018" name="Microbes Environ.">
        <title>Comparative Genomic Insights into Endofungal Lifestyles of Two Bacterial Endosymbionts, Mycoavidus cysteinexigens and Burkholderia rhizoxinica.</title>
        <authorList>
            <person name="Sharmin D."/>
            <person name="Guo Y."/>
            <person name="Nishizawa T."/>
            <person name="Ohshima S."/>
            <person name="Sato Y."/>
            <person name="Takashima Y."/>
            <person name="Narisawa K."/>
            <person name="Ohta H."/>
        </authorList>
    </citation>
    <scope>NUCLEOTIDE SEQUENCE [LARGE SCALE GENOMIC DNA]</scope>
    <source>
        <strain evidence="1 2">B1-EB</strain>
    </source>
</reference>
<proteinExistence type="predicted"/>
<evidence type="ECO:0000313" key="2">
    <source>
        <dbReference type="Proteomes" id="UP000282597"/>
    </source>
</evidence>
<evidence type="ECO:0000313" key="1">
    <source>
        <dbReference type="EMBL" id="BBE09614.1"/>
    </source>
</evidence>
<name>A0A2Z6EVW0_9BURK</name>
<keyword evidence="2" id="KW-1185">Reference proteome</keyword>
<accession>A0A2Z6EVW0</accession>
<dbReference type="KEGG" id="mcys:MCB1EB_1453"/>
<sequence>MTISVMHRRIGTVTLDATLAEQHQSVLRISENPIESGALIADHAALEPKQITITGIVTDYQPPPAIPTGMTGALLRQSPDFFNQLPLPTEVKSVTMQAASRIQRELGSARTLQQSIANSLEQARPLVPWLPAWSGVDSSSTQERVQQVYEALLELQRSIEPIEIMTGARLYSNMLLQAISLNQMQEGVAEFTLTCREIMIVNTHAIAGVKQASGRAGKQAAAKTQKGKVQLQPADKKKSLLKHLLG</sequence>
<dbReference type="AlphaFoldDB" id="A0A2Z6EVW0"/>
<dbReference type="RefSeq" id="WP_045361667.1">
    <property type="nucleotide sequence ID" value="NZ_AP018150.1"/>
</dbReference>
<dbReference type="Proteomes" id="UP000282597">
    <property type="component" value="Chromosome"/>
</dbReference>
<protein>
    <submittedName>
        <fullName evidence="1">Uncharacterized protein</fullName>
    </submittedName>
</protein>
<dbReference type="Pfam" id="PF21821">
    <property type="entry name" value="Dit_like"/>
    <property type="match status" value="1"/>
</dbReference>
<dbReference type="InterPro" id="IPR048494">
    <property type="entry name" value="Dit-like_N"/>
</dbReference>
<organism evidence="1 2">
    <name type="scientific">Mycoavidus cysteinexigens</name>
    <dbReference type="NCBI Taxonomy" id="1553431"/>
    <lineage>
        <taxon>Bacteria</taxon>
        <taxon>Pseudomonadati</taxon>
        <taxon>Pseudomonadota</taxon>
        <taxon>Betaproteobacteria</taxon>
        <taxon>Burkholderiales</taxon>
        <taxon>Burkholderiaceae</taxon>
        <taxon>Mycoavidus</taxon>
    </lineage>
</organism>
<gene>
    <name evidence="1" type="ORF">MCB1EB_1453</name>
</gene>